<dbReference type="Proteomes" id="UP001529510">
    <property type="component" value="Unassembled WGS sequence"/>
</dbReference>
<dbReference type="Pfam" id="PF00612">
    <property type="entry name" value="IQ"/>
    <property type="match status" value="1"/>
</dbReference>
<keyword evidence="2" id="KW-1185">Reference proteome</keyword>
<dbReference type="Gene3D" id="1.20.5.190">
    <property type="match status" value="1"/>
</dbReference>
<organism evidence="1 2">
    <name type="scientific">Cirrhinus mrigala</name>
    <name type="common">Mrigala</name>
    <dbReference type="NCBI Taxonomy" id="683832"/>
    <lineage>
        <taxon>Eukaryota</taxon>
        <taxon>Metazoa</taxon>
        <taxon>Chordata</taxon>
        <taxon>Craniata</taxon>
        <taxon>Vertebrata</taxon>
        <taxon>Euteleostomi</taxon>
        <taxon>Actinopterygii</taxon>
        <taxon>Neopterygii</taxon>
        <taxon>Teleostei</taxon>
        <taxon>Ostariophysi</taxon>
        <taxon>Cypriniformes</taxon>
        <taxon>Cyprinidae</taxon>
        <taxon>Labeoninae</taxon>
        <taxon>Labeonini</taxon>
        <taxon>Cirrhinus</taxon>
    </lineage>
</organism>
<reference evidence="1 2" key="1">
    <citation type="submission" date="2024-05" db="EMBL/GenBank/DDBJ databases">
        <title>Genome sequencing and assembly of Indian major carp, Cirrhinus mrigala (Hamilton, 1822).</title>
        <authorList>
            <person name="Mohindra V."/>
            <person name="Chowdhury L.M."/>
            <person name="Lal K."/>
            <person name="Jena J.K."/>
        </authorList>
    </citation>
    <scope>NUCLEOTIDE SEQUENCE [LARGE SCALE GENOMIC DNA]</scope>
    <source>
        <strain evidence="1">CM1030</strain>
        <tissue evidence="1">Blood</tissue>
    </source>
</reference>
<proteinExistence type="predicted"/>
<dbReference type="AlphaFoldDB" id="A0ABD0NG62"/>
<dbReference type="EMBL" id="JAMKFB020000022">
    <property type="protein sequence ID" value="KAL0160081.1"/>
    <property type="molecule type" value="Genomic_DNA"/>
</dbReference>
<accession>A0ABD0NG62</accession>
<feature type="non-terminal residue" evidence="1">
    <location>
        <position position="50"/>
    </location>
</feature>
<comment type="caution">
    <text evidence="1">The sequence shown here is derived from an EMBL/GenBank/DDBJ whole genome shotgun (WGS) entry which is preliminary data.</text>
</comment>
<dbReference type="PROSITE" id="PS50096">
    <property type="entry name" value="IQ"/>
    <property type="match status" value="1"/>
</dbReference>
<dbReference type="SMART" id="SM00015">
    <property type="entry name" value="IQ"/>
    <property type="match status" value="1"/>
</dbReference>
<protein>
    <recommendedName>
        <fullName evidence="3">Abnormal spindle-like microcephaly-associated protein</fullName>
    </recommendedName>
</protein>
<name>A0ABD0NG62_CIRMR</name>
<evidence type="ECO:0008006" key="3">
    <source>
        <dbReference type="Google" id="ProtNLM"/>
    </source>
</evidence>
<evidence type="ECO:0000313" key="1">
    <source>
        <dbReference type="EMBL" id="KAL0160081.1"/>
    </source>
</evidence>
<sequence length="50" mass="5971">FILRRRMIRQNKAAIMLQTFWRGYVAREKLRVLKKEKQLALQNAAATVIQ</sequence>
<gene>
    <name evidence="1" type="ORF">M9458_043806</name>
</gene>
<evidence type="ECO:0000313" key="2">
    <source>
        <dbReference type="Proteomes" id="UP001529510"/>
    </source>
</evidence>
<dbReference type="InterPro" id="IPR000048">
    <property type="entry name" value="IQ_motif_EF-hand-BS"/>
</dbReference>
<feature type="non-terminal residue" evidence="1">
    <location>
        <position position="1"/>
    </location>
</feature>